<proteinExistence type="predicted"/>
<evidence type="ECO:0000313" key="1">
    <source>
        <dbReference type="EMBL" id="MDQ9071121.1"/>
    </source>
</evidence>
<gene>
    <name evidence="1" type="ORF">RFH51_06575</name>
</gene>
<evidence type="ECO:0000313" key="2">
    <source>
        <dbReference type="Proteomes" id="UP001243195"/>
    </source>
</evidence>
<name>A0AAW8JHQ0_9GAMM</name>
<dbReference type="RefSeq" id="WP_308955501.1">
    <property type="nucleotide sequence ID" value="NZ_JAVICY010000005.1"/>
</dbReference>
<dbReference type="AlphaFoldDB" id="A0AAW8JHQ0"/>
<accession>A0AAW8JHQ0</accession>
<dbReference type="EMBL" id="JAVIDA010000006">
    <property type="protein sequence ID" value="MDQ9071121.1"/>
    <property type="molecule type" value="Genomic_DNA"/>
</dbReference>
<protein>
    <recommendedName>
        <fullName evidence="3">DUF2213 domain-containing protein</fullName>
    </recommendedName>
</protein>
<organism evidence="1 2">
    <name type="scientific">Acinetobacter gerneri</name>
    <dbReference type="NCBI Taxonomy" id="202952"/>
    <lineage>
        <taxon>Bacteria</taxon>
        <taxon>Pseudomonadati</taxon>
        <taxon>Pseudomonadota</taxon>
        <taxon>Gammaproteobacteria</taxon>
        <taxon>Moraxellales</taxon>
        <taxon>Moraxellaceae</taxon>
        <taxon>Acinetobacter</taxon>
    </lineage>
</organism>
<dbReference type="Proteomes" id="UP001243195">
    <property type="component" value="Unassembled WGS sequence"/>
</dbReference>
<reference evidence="1" key="1">
    <citation type="submission" date="2023-08" db="EMBL/GenBank/DDBJ databases">
        <title>Emergence of clinically-relevant ST2 carbapenem-resistant Acinetobacter baumannii strains in hospital sewages in Zhejiang, East of China.</title>
        <authorList>
            <person name="Kaichao C."/>
            <person name="Zhang R."/>
        </authorList>
    </citation>
    <scope>NUCLEOTIDE SEQUENCE</scope>
    <source>
        <strain evidence="1">M-SY-60</strain>
    </source>
</reference>
<comment type="caution">
    <text evidence="1">The sequence shown here is derived from an EMBL/GenBank/DDBJ whole genome shotgun (WGS) entry which is preliminary data.</text>
</comment>
<sequence>MNNIISAQEAISAVQAGKIVLCRYAGNGTLHPDQEFSTLDQVPATVFFAPDYEFCIKRETTTLAEIQFTKPVEPHDLEFGQEIFIVMPTCILRTQYDSEHGDICLSVANGFAQLDEENAKLQLQAFGKTFGNMITDIEVKDGFNDKPKKRAARSKKVEEQKPTVVQSVINSIENSLVAESMIEKAQDTQYRNLLNELIERASLARTVIEANALYKYTAQWTDEQRKPLEDAINAKISKLEKDEFHLDIGKKSEYEIEFADLHAVVMHAETPAEANDVIGKTQHWTEEQRKPLIVEISKKLADLNPPEKSESSLMCRINNCQTLEELDSKVIEVQQCDPVIQDRLMSYVNQRRTEISLAADDRMPWDDE</sequence>
<evidence type="ECO:0008006" key="3">
    <source>
        <dbReference type="Google" id="ProtNLM"/>
    </source>
</evidence>